<reference evidence="1 2" key="1">
    <citation type="journal article" date="2009" name="Appl. Environ. Microbiol.">
        <title>Rhizobium sp. strain NGR234 possesses a remarkable number of secretion systems.</title>
        <authorList>
            <person name="Schmeisser C."/>
            <person name="Liesegang H."/>
            <person name="Krysciak D."/>
            <person name="Bakkou N."/>
            <person name="Le Quere A."/>
            <person name="Wollherr A."/>
            <person name="Heinemeyer I."/>
            <person name="Morgenstern B."/>
            <person name="Pommerening-Roeser A."/>
            <person name="Flores M."/>
            <person name="Palacios R."/>
            <person name="Brenner S."/>
            <person name="Gottschalk G."/>
            <person name="Schmitz R.A."/>
            <person name="Broughton W.J."/>
            <person name="Perret X."/>
            <person name="Strittmatter A.W."/>
            <person name="Streit W.R."/>
        </authorList>
    </citation>
    <scope>NUCLEOTIDE SEQUENCE [LARGE SCALE GENOMIC DNA]</scope>
    <source>
        <strain evidence="2">NBRC 101917 / NGR234</strain>
    </source>
</reference>
<dbReference type="EMBL" id="CP001389">
    <property type="protein sequence ID" value="ACP25270.1"/>
    <property type="molecule type" value="Genomic_DNA"/>
</dbReference>
<dbReference type="Proteomes" id="UP000001054">
    <property type="component" value="Chromosome"/>
</dbReference>
<keyword evidence="2" id="KW-1185">Reference proteome</keyword>
<name>C3MCJ1_SINFN</name>
<dbReference type="STRING" id="394.NGR_c14990"/>
<dbReference type="AlphaFoldDB" id="C3MCJ1"/>
<accession>C3MCJ1</accession>
<organism evidence="1 2">
    <name type="scientific">Sinorhizobium fredii (strain NBRC 101917 / NGR234)</name>
    <dbReference type="NCBI Taxonomy" id="394"/>
    <lineage>
        <taxon>Bacteria</taxon>
        <taxon>Pseudomonadati</taxon>
        <taxon>Pseudomonadota</taxon>
        <taxon>Alphaproteobacteria</taxon>
        <taxon>Hyphomicrobiales</taxon>
        <taxon>Rhizobiaceae</taxon>
        <taxon>Sinorhizobium/Ensifer group</taxon>
        <taxon>Sinorhizobium</taxon>
    </lineage>
</organism>
<proteinExistence type="predicted"/>
<sequence>MTHAHPCSGLAVNAVIISSSLVVRGSVRFPRLGASEPAPLRRQILPARFLLQPSIDGGDDFCPGQESGETLFLAY</sequence>
<dbReference type="KEGG" id="rhi:NGR_c14990"/>
<evidence type="ECO:0000313" key="1">
    <source>
        <dbReference type="EMBL" id="ACP25270.1"/>
    </source>
</evidence>
<gene>
    <name evidence="1" type="ordered locus">NGR_c14990</name>
</gene>
<protein>
    <submittedName>
        <fullName evidence="1">Uncharacterized protein</fullName>
    </submittedName>
</protein>
<dbReference type="HOGENOM" id="CLU_2668563_0_0_5"/>
<evidence type="ECO:0000313" key="2">
    <source>
        <dbReference type="Proteomes" id="UP000001054"/>
    </source>
</evidence>